<keyword evidence="2" id="KW-1185">Reference proteome</keyword>
<organism evidence="1 2">
    <name type="scientific">Meloidogyne graminicola</name>
    <dbReference type="NCBI Taxonomy" id="189291"/>
    <lineage>
        <taxon>Eukaryota</taxon>
        <taxon>Metazoa</taxon>
        <taxon>Ecdysozoa</taxon>
        <taxon>Nematoda</taxon>
        <taxon>Chromadorea</taxon>
        <taxon>Rhabditida</taxon>
        <taxon>Tylenchina</taxon>
        <taxon>Tylenchomorpha</taxon>
        <taxon>Tylenchoidea</taxon>
        <taxon>Meloidogynidae</taxon>
        <taxon>Meloidogyninae</taxon>
        <taxon>Meloidogyne</taxon>
    </lineage>
</organism>
<protein>
    <submittedName>
        <fullName evidence="1">Uncharacterized protein</fullName>
    </submittedName>
</protein>
<gene>
    <name evidence="1" type="ORF">Mgra_00008285</name>
</gene>
<dbReference type="AlphaFoldDB" id="A0A8S9ZG25"/>
<sequence>MGVYPISAAGNDNEAEPSNKTIYNRAYREKLKEKGENIDKTSFKQIERIYCPTGEEQKKLINYYKDPKFQEARRQREINKKKKVYLKRLKQNYGFHIFEDCLFCMFMEKLRLLYCQ</sequence>
<accession>A0A8S9ZG25</accession>
<reference evidence="1" key="1">
    <citation type="journal article" date="2020" name="Ecol. Evol.">
        <title>Genome structure and content of the rice root-knot nematode (Meloidogyne graminicola).</title>
        <authorList>
            <person name="Phan N.T."/>
            <person name="Danchin E.G.J."/>
            <person name="Klopp C."/>
            <person name="Perfus-Barbeoch L."/>
            <person name="Kozlowski D.K."/>
            <person name="Koutsovoulos G.D."/>
            <person name="Lopez-Roques C."/>
            <person name="Bouchez O."/>
            <person name="Zahm M."/>
            <person name="Besnard G."/>
            <person name="Bellafiore S."/>
        </authorList>
    </citation>
    <scope>NUCLEOTIDE SEQUENCE</scope>
    <source>
        <strain evidence="1">VN-18</strain>
    </source>
</reference>
<dbReference type="Proteomes" id="UP000605970">
    <property type="component" value="Unassembled WGS sequence"/>
</dbReference>
<dbReference type="EMBL" id="JABEBT010000106">
    <property type="protein sequence ID" value="KAF7632276.1"/>
    <property type="molecule type" value="Genomic_DNA"/>
</dbReference>
<evidence type="ECO:0000313" key="1">
    <source>
        <dbReference type="EMBL" id="KAF7632276.1"/>
    </source>
</evidence>
<comment type="caution">
    <text evidence="1">The sequence shown here is derived from an EMBL/GenBank/DDBJ whole genome shotgun (WGS) entry which is preliminary data.</text>
</comment>
<evidence type="ECO:0000313" key="2">
    <source>
        <dbReference type="Proteomes" id="UP000605970"/>
    </source>
</evidence>
<proteinExistence type="predicted"/>
<name>A0A8S9ZG25_9BILA</name>